<dbReference type="Gramene" id="Solyc10g009495.1.1">
    <property type="protein sequence ID" value="Solyc10g009495.1.1"/>
    <property type="gene ID" value="Solyc10g009495.1"/>
</dbReference>
<keyword evidence="3" id="KW-1185">Reference proteome</keyword>
<evidence type="ECO:0000259" key="1">
    <source>
        <dbReference type="Pfam" id="PF22936"/>
    </source>
</evidence>
<protein>
    <recommendedName>
        <fullName evidence="1">Retrovirus-related Pol polyprotein from transposon TNT 1-94-like beta-barrel domain-containing protein</fullName>
    </recommendedName>
</protein>
<sequence>WNYSYQATNELSQALTATNLQNADDTLYVDSGASSHMTHNSCILTDLKHYNGTYKIIIGNGPKLYITHVGNTFKSCLKLKEVLVVPEINKNLLFASSNTSHVSKLVRQLGKEFSVKDLGPLYFFLGVESKYADELLDKAKMTFAKAVTTHLAQKHGLYKAVGSLVEASFYRMVQTVFLGPPRNNPELLVQVLKLSIEHLPPLYKR</sequence>
<evidence type="ECO:0000313" key="3">
    <source>
        <dbReference type="Proteomes" id="UP000004994"/>
    </source>
</evidence>
<dbReference type="Pfam" id="PF22936">
    <property type="entry name" value="Pol_BBD"/>
    <property type="match status" value="1"/>
</dbReference>
<dbReference type="InParanoid" id="A0A3Q7ID15"/>
<reference evidence="2" key="2">
    <citation type="submission" date="2019-01" db="UniProtKB">
        <authorList>
            <consortium name="EnsemblPlants"/>
        </authorList>
    </citation>
    <scope>IDENTIFICATION</scope>
    <source>
        <strain evidence="2">cv. Heinz 1706</strain>
    </source>
</reference>
<organism evidence="2">
    <name type="scientific">Solanum lycopersicum</name>
    <name type="common">Tomato</name>
    <name type="synonym">Lycopersicon esculentum</name>
    <dbReference type="NCBI Taxonomy" id="4081"/>
    <lineage>
        <taxon>Eukaryota</taxon>
        <taxon>Viridiplantae</taxon>
        <taxon>Streptophyta</taxon>
        <taxon>Embryophyta</taxon>
        <taxon>Tracheophyta</taxon>
        <taxon>Spermatophyta</taxon>
        <taxon>Magnoliopsida</taxon>
        <taxon>eudicotyledons</taxon>
        <taxon>Gunneridae</taxon>
        <taxon>Pentapetalae</taxon>
        <taxon>asterids</taxon>
        <taxon>lamiids</taxon>
        <taxon>Solanales</taxon>
        <taxon>Solanaceae</taxon>
        <taxon>Solanoideae</taxon>
        <taxon>Solaneae</taxon>
        <taxon>Solanum</taxon>
        <taxon>Solanum subgen. Lycopersicon</taxon>
    </lineage>
</organism>
<name>A0A3Q7ID15_SOLLC</name>
<reference evidence="2" key="1">
    <citation type="journal article" date="2012" name="Nature">
        <title>The tomato genome sequence provides insights into fleshy fruit evolution.</title>
        <authorList>
            <consortium name="Tomato Genome Consortium"/>
        </authorList>
    </citation>
    <scope>NUCLEOTIDE SEQUENCE [LARGE SCALE GENOMIC DNA]</scope>
    <source>
        <strain evidence="2">cv. Heinz 1706</strain>
    </source>
</reference>
<feature type="domain" description="Retrovirus-related Pol polyprotein from transposon TNT 1-94-like beta-barrel" evidence="1">
    <location>
        <begin position="28"/>
        <end position="96"/>
    </location>
</feature>
<dbReference type="AlphaFoldDB" id="A0A3Q7ID15"/>
<dbReference type="InterPro" id="IPR054722">
    <property type="entry name" value="PolX-like_BBD"/>
</dbReference>
<proteinExistence type="predicted"/>
<evidence type="ECO:0000313" key="2">
    <source>
        <dbReference type="EnsemblPlants" id="Solyc10g009495.1.1"/>
    </source>
</evidence>
<dbReference type="Proteomes" id="UP000004994">
    <property type="component" value="Chromosome 10"/>
</dbReference>
<dbReference type="EnsemblPlants" id="Solyc10g009495.1.1">
    <property type="protein sequence ID" value="Solyc10g009495.1.1"/>
    <property type="gene ID" value="Solyc10g009495.1"/>
</dbReference>
<accession>A0A3Q7ID15</accession>